<evidence type="ECO:0000313" key="1">
    <source>
        <dbReference type="EMBL" id="RNA32952.1"/>
    </source>
</evidence>
<dbReference type="EMBL" id="REGN01001719">
    <property type="protein sequence ID" value="RNA32952.1"/>
    <property type="molecule type" value="Genomic_DNA"/>
</dbReference>
<dbReference type="Proteomes" id="UP000276133">
    <property type="component" value="Unassembled WGS sequence"/>
</dbReference>
<evidence type="ECO:0000313" key="2">
    <source>
        <dbReference type="Proteomes" id="UP000276133"/>
    </source>
</evidence>
<keyword evidence="2" id="KW-1185">Reference proteome</keyword>
<reference evidence="1 2" key="1">
    <citation type="journal article" date="2018" name="Sci. Rep.">
        <title>Genomic signatures of local adaptation to the degree of environmental predictability in rotifers.</title>
        <authorList>
            <person name="Franch-Gras L."/>
            <person name="Hahn C."/>
            <person name="Garcia-Roger E.M."/>
            <person name="Carmona M.J."/>
            <person name="Serra M."/>
            <person name="Gomez A."/>
        </authorList>
    </citation>
    <scope>NUCLEOTIDE SEQUENCE [LARGE SCALE GENOMIC DNA]</scope>
    <source>
        <strain evidence="1">HYR1</strain>
    </source>
</reference>
<organism evidence="1 2">
    <name type="scientific">Brachionus plicatilis</name>
    <name type="common">Marine rotifer</name>
    <name type="synonym">Brachionus muelleri</name>
    <dbReference type="NCBI Taxonomy" id="10195"/>
    <lineage>
        <taxon>Eukaryota</taxon>
        <taxon>Metazoa</taxon>
        <taxon>Spiralia</taxon>
        <taxon>Gnathifera</taxon>
        <taxon>Rotifera</taxon>
        <taxon>Eurotatoria</taxon>
        <taxon>Monogononta</taxon>
        <taxon>Pseudotrocha</taxon>
        <taxon>Ploima</taxon>
        <taxon>Brachionidae</taxon>
        <taxon>Brachionus</taxon>
    </lineage>
</organism>
<proteinExistence type="predicted"/>
<name>A0A3M7SB13_BRAPC</name>
<gene>
    <name evidence="1" type="ORF">BpHYR1_002452</name>
</gene>
<protein>
    <submittedName>
        <fullName evidence="1">Uncharacterized protein</fullName>
    </submittedName>
</protein>
<accession>A0A3M7SB13</accession>
<dbReference type="AlphaFoldDB" id="A0A3M7SB13"/>
<sequence length="154" mass="17681">MDLINLFNSSDDKVIQQNQDYNDEADEINLHVAETIESVIRNGKECDEYDPNLDNTNGKRPVSIKILIIRVKNDTLIALVTVRENRSILRTVLCGQLGGQNFAPVRQKRINLMKNYENARTIITILKKLNTKLFFLICNTLFLKQIGVMLITIF</sequence>
<comment type="caution">
    <text evidence="1">The sequence shown here is derived from an EMBL/GenBank/DDBJ whole genome shotgun (WGS) entry which is preliminary data.</text>
</comment>